<evidence type="ECO:0000313" key="3">
    <source>
        <dbReference type="Proteomes" id="UP000823775"/>
    </source>
</evidence>
<feature type="compositionally biased region" description="Polar residues" evidence="1">
    <location>
        <begin position="93"/>
        <end position="102"/>
    </location>
</feature>
<sequence length="211" mass="22953">MGNEDEQHEIRLVPSSAEQVNVLALNEGTLLETDSSNVSSKSRQELENSGGTIPEAVVRSEEGTGKKRDAHMASREHRKVCTSRFGPDPSDESFAQDSLSDSASENDLVTIFALKKGARKRKLTSSQEVGSGSKNPYVFDPAFLTRARWNSSYDSTAIPKPTIPKSKLKAQPAWNEDTAMARHQDLMALIRSLSPSIDPSSSVAPPTDLNP</sequence>
<feature type="compositionally biased region" description="Basic and acidic residues" evidence="1">
    <location>
        <begin position="58"/>
        <end position="75"/>
    </location>
</feature>
<name>A0ABS8TLB1_DATST</name>
<dbReference type="Proteomes" id="UP000823775">
    <property type="component" value="Unassembled WGS sequence"/>
</dbReference>
<organism evidence="2 3">
    <name type="scientific">Datura stramonium</name>
    <name type="common">Jimsonweed</name>
    <name type="synonym">Common thornapple</name>
    <dbReference type="NCBI Taxonomy" id="4076"/>
    <lineage>
        <taxon>Eukaryota</taxon>
        <taxon>Viridiplantae</taxon>
        <taxon>Streptophyta</taxon>
        <taxon>Embryophyta</taxon>
        <taxon>Tracheophyta</taxon>
        <taxon>Spermatophyta</taxon>
        <taxon>Magnoliopsida</taxon>
        <taxon>eudicotyledons</taxon>
        <taxon>Gunneridae</taxon>
        <taxon>Pentapetalae</taxon>
        <taxon>asterids</taxon>
        <taxon>lamiids</taxon>
        <taxon>Solanales</taxon>
        <taxon>Solanaceae</taxon>
        <taxon>Solanoideae</taxon>
        <taxon>Datureae</taxon>
        <taxon>Datura</taxon>
    </lineage>
</organism>
<protein>
    <submittedName>
        <fullName evidence="2">Uncharacterized protein</fullName>
    </submittedName>
</protein>
<feature type="region of interest" description="Disordered" evidence="1">
    <location>
        <begin position="33"/>
        <end position="102"/>
    </location>
</feature>
<gene>
    <name evidence="2" type="ORF">HAX54_012254</name>
</gene>
<evidence type="ECO:0000256" key="1">
    <source>
        <dbReference type="SAM" id="MobiDB-lite"/>
    </source>
</evidence>
<proteinExistence type="predicted"/>
<keyword evidence="3" id="KW-1185">Reference proteome</keyword>
<evidence type="ECO:0000313" key="2">
    <source>
        <dbReference type="EMBL" id="MCD7471660.1"/>
    </source>
</evidence>
<feature type="compositionally biased region" description="Polar residues" evidence="1">
    <location>
        <begin position="33"/>
        <end position="51"/>
    </location>
</feature>
<reference evidence="2 3" key="1">
    <citation type="journal article" date="2021" name="BMC Genomics">
        <title>Datura genome reveals duplications of psychoactive alkaloid biosynthetic genes and high mutation rate following tissue culture.</title>
        <authorList>
            <person name="Rajewski A."/>
            <person name="Carter-House D."/>
            <person name="Stajich J."/>
            <person name="Litt A."/>
        </authorList>
    </citation>
    <scope>NUCLEOTIDE SEQUENCE [LARGE SCALE GENOMIC DNA]</scope>
    <source>
        <strain evidence="2">AR-01</strain>
    </source>
</reference>
<accession>A0ABS8TLB1</accession>
<comment type="caution">
    <text evidence="2">The sequence shown here is derived from an EMBL/GenBank/DDBJ whole genome shotgun (WGS) entry which is preliminary data.</text>
</comment>
<dbReference type="EMBL" id="JACEIK010001707">
    <property type="protein sequence ID" value="MCD7471660.1"/>
    <property type="molecule type" value="Genomic_DNA"/>
</dbReference>